<dbReference type="PROSITE" id="PS00463">
    <property type="entry name" value="ZN2_CY6_FUNGAL_1"/>
    <property type="match status" value="1"/>
</dbReference>
<dbReference type="GO" id="GO:0008270">
    <property type="term" value="F:zinc ion binding"/>
    <property type="evidence" value="ECO:0007669"/>
    <property type="project" value="InterPro"/>
</dbReference>
<evidence type="ECO:0000256" key="5">
    <source>
        <dbReference type="ARBA" id="ARBA00023163"/>
    </source>
</evidence>
<dbReference type="InterPro" id="IPR001138">
    <property type="entry name" value="Zn2Cys6_DnaBD"/>
</dbReference>
<keyword evidence="4" id="KW-0238">DNA-binding</keyword>
<keyword evidence="10" id="KW-1185">Reference proteome</keyword>
<feature type="compositionally biased region" description="Polar residues" evidence="7">
    <location>
        <begin position="603"/>
        <end position="617"/>
    </location>
</feature>
<dbReference type="PROSITE" id="PS50048">
    <property type="entry name" value="ZN2_CY6_FUNGAL_2"/>
    <property type="match status" value="1"/>
</dbReference>
<keyword evidence="5" id="KW-0804">Transcription</keyword>
<keyword evidence="2" id="KW-0862">Zinc</keyword>
<dbReference type="SMART" id="SM00066">
    <property type="entry name" value="GAL4"/>
    <property type="match status" value="1"/>
</dbReference>
<keyword evidence="6" id="KW-0539">Nucleus</keyword>
<feature type="compositionally biased region" description="Basic and acidic residues" evidence="7">
    <location>
        <begin position="619"/>
        <end position="629"/>
    </location>
</feature>
<reference evidence="9 10" key="2">
    <citation type="submission" date="2021-10" db="EMBL/GenBank/DDBJ databases">
        <authorList>
            <person name="Piombo E."/>
        </authorList>
    </citation>
    <scope>NUCLEOTIDE SEQUENCE [LARGE SCALE GENOMIC DNA]</scope>
</reference>
<dbReference type="PANTHER" id="PTHR47171">
    <property type="entry name" value="FARA-RELATED"/>
    <property type="match status" value="1"/>
</dbReference>
<evidence type="ECO:0000259" key="8">
    <source>
        <dbReference type="PROSITE" id="PS50048"/>
    </source>
</evidence>
<evidence type="ECO:0000313" key="9">
    <source>
        <dbReference type="EMBL" id="CAH0002859.1"/>
    </source>
</evidence>
<dbReference type="SUPFAM" id="SSF57701">
    <property type="entry name" value="Zn2/Cys6 DNA-binding domain"/>
    <property type="match status" value="1"/>
</dbReference>
<dbReference type="GO" id="GO:0000981">
    <property type="term" value="F:DNA-binding transcription factor activity, RNA polymerase II-specific"/>
    <property type="evidence" value="ECO:0007669"/>
    <property type="project" value="InterPro"/>
</dbReference>
<evidence type="ECO:0000256" key="3">
    <source>
        <dbReference type="ARBA" id="ARBA00023015"/>
    </source>
</evidence>
<evidence type="ECO:0000256" key="4">
    <source>
        <dbReference type="ARBA" id="ARBA00023125"/>
    </source>
</evidence>
<dbReference type="InterPro" id="IPR052073">
    <property type="entry name" value="Amide_Lactam_Regulators"/>
</dbReference>
<feature type="compositionally biased region" description="Low complexity" evidence="7">
    <location>
        <begin position="57"/>
        <end position="76"/>
    </location>
</feature>
<dbReference type="Pfam" id="PF00172">
    <property type="entry name" value="Zn_clus"/>
    <property type="match status" value="1"/>
</dbReference>
<dbReference type="GO" id="GO:0006351">
    <property type="term" value="P:DNA-templated transcription"/>
    <property type="evidence" value="ECO:0007669"/>
    <property type="project" value="InterPro"/>
</dbReference>
<comment type="caution">
    <text evidence="9">The sequence shown here is derived from an EMBL/GenBank/DDBJ whole genome shotgun (WGS) entry which is preliminary data.</text>
</comment>
<dbReference type="CDD" id="cd00067">
    <property type="entry name" value="GAL4"/>
    <property type="match status" value="1"/>
</dbReference>
<dbReference type="SMART" id="SM00906">
    <property type="entry name" value="Fungal_trans"/>
    <property type="match status" value="1"/>
</dbReference>
<protein>
    <recommendedName>
        <fullName evidence="8">Zn(2)-C6 fungal-type domain-containing protein</fullName>
    </recommendedName>
</protein>
<feature type="domain" description="Zn(2)-C6 fungal-type" evidence="8">
    <location>
        <begin position="14"/>
        <end position="47"/>
    </location>
</feature>
<dbReference type="Pfam" id="PF04082">
    <property type="entry name" value="Fungal_trans"/>
    <property type="match status" value="1"/>
</dbReference>
<reference evidence="10" key="1">
    <citation type="submission" date="2019-06" db="EMBL/GenBank/DDBJ databases">
        <authorList>
            <person name="Broberg M."/>
        </authorList>
    </citation>
    <scope>NUCLEOTIDE SEQUENCE [LARGE SCALE GENOMIC DNA]</scope>
</reference>
<gene>
    <name evidence="9" type="ORF">CBYS24578_00011299</name>
</gene>
<evidence type="ECO:0000256" key="7">
    <source>
        <dbReference type="SAM" id="MobiDB-lite"/>
    </source>
</evidence>
<evidence type="ECO:0000256" key="1">
    <source>
        <dbReference type="ARBA" id="ARBA00022723"/>
    </source>
</evidence>
<dbReference type="EMBL" id="CABFNO020001563">
    <property type="protein sequence ID" value="CAH0002859.1"/>
    <property type="molecule type" value="Genomic_DNA"/>
</dbReference>
<proteinExistence type="predicted"/>
<keyword evidence="1" id="KW-0479">Metal-binding</keyword>
<evidence type="ECO:0000256" key="2">
    <source>
        <dbReference type="ARBA" id="ARBA00022833"/>
    </source>
</evidence>
<evidence type="ECO:0000313" key="10">
    <source>
        <dbReference type="Proteomes" id="UP000754883"/>
    </source>
</evidence>
<name>A0A9N9UTE1_9HYPO</name>
<accession>A0A9N9UTE1</accession>
<dbReference type="CDD" id="cd12148">
    <property type="entry name" value="fungal_TF_MHR"/>
    <property type="match status" value="1"/>
</dbReference>
<dbReference type="InterPro" id="IPR036864">
    <property type="entry name" value="Zn2-C6_fun-type_DNA-bd_sf"/>
</dbReference>
<dbReference type="Proteomes" id="UP000754883">
    <property type="component" value="Unassembled WGS sequence"/>
</dbReference>
<dbReference type="OrthoDB" id="4236860at2759"/>
<feature type="region of interest" description="Disordered" evidence="7">
    <location>
        <begin position="49"/>
        <end position="112"/>
    </location>
</feature>
<dbReference type="InterPro" id="IPR007219">
    <property type="entry name" value="XnlR_reg_dom"/>
</dbReference>
<keyword evidence="3" id="KW-0805">Transcription regulation</keyword>
<evidence type="ECO:0000256" key="6">
    <source>
        <dbReference type="ARBA" id="ARBA00023242"/>
    </source>
</evidence>
<dbReference type="PANTHER" id="PTHR47171:SF4">
    <property type="entry name" value="ACETAMIDASE REGULATORY PROTEIN"/>
    <property type="match status" value="1"/>
</dbReference>
<dbReference type="Gene3D" id="4.10.240.10">
    <property type="entry name" value="Zn(2)-C6 fungal-type DNA-binding domain"/>
    <property type="match status" value="1"/>
</dbReference>
<organism evidence="9 10">
    <name type="scientific">Clonostachys byssicola</name>
    <dbReference type="NCBI Taxonomy" id="160290"/>
    <lineage>
        <taxon>Eukaryota</taxon>
        <taxon>Fungi</taxon>
        <taxon>Dikarya</taxon>
        <taxon>Ascomycota</taxon>
        <taxon>Pezizomycotina</taxon>
        <taxon>Sordariomycetes</taxon>
        <taxon>Hypocreomycetidae</taxon>
        <taxon>Hypocreales</taxon>
        <taxon>Bionectriaceae</taxon>
        <taxon>Clonostachys</taxon>
    </lineage>
</organism>
<dbReference type="AlphaFoldDB" id="A0A9N9UTE1"/>
<dbReference type="GO" id="GO:0003677">
    <property type="term" value="F:DNA binding"/>
    <property type="evidence" value="ECO:0007669"/>
    <property type="project" value="UniProtKB-KW"/>
</dbReference>
<feature type="region of interest" description="Disordered" evidence="7">
    <location>
        <begin position="603"/>
        <end position="629"/>
    </location>
</feature>
<sequence length="695" mass="77991">MQRITRMQAAQRAACTACHQRKVKCDAHDVGLPCSNCRSTERNDCRLHQKRKRVSKATRAAATAAEPPTTPKALAPSLGSDEAAKSPQSDRANPPSSPGNVDDTQRTSLSTPASVGVAGVDIHAAENGEYLYKRHLVEFIDQPELVERPIDSKARLTYIGSEVSNINFLVHQQFGARVRASGVCHYPTDRIGRHMISHNRVPLDAFQLPPKSLVDQLLTAYFRHANPGFPVVDERIFVRQYRARDPSNPPSLLLLQAILVVGAHVLYDSDHETRNSCKMVFFRRAKSLYDTGFERNRDTVVQAALLLTWHTDGVEDVTANAWFWLGAAVRTAMGLGMHRDADGSTLVAHNKHMWRRVWWLLFQSDVWVSLQYGRPQSIHLEDCTVQKLKMADFQDCGDDVRPEYMIQMSQLAVIVSDAIRARSRATTVESSISAVQKSDEKLASWALRLPHNLQLHTISGGIDPWTANLHLHYNMALILLHRPQPQSKARAEHLGRRLDDNLEICVAAAGSIQSLFQQLCEANNLRSLWISAINCLFTALIQLSSEIRLSNPLLAVSALRRYDSALISLKQLSRHWPNAESVLHFFEKSIRVNSVETTPANGIDNSPLFVSSSNQDLQPGEKGKESDLDNSHEEHLLDTMQNKSPCLAQPLHVADESGFSQDIFGTTEEIHDAWKQWQTENWSTPEFSDDYLFTF</sequence>